<reference evidence="3" key="1">
    <citation type="journal article" date="2008" name="Nat. Genet.">
        <title>The Pristionchus pacificus genome provides a unique perspective on nematode lifestyle and parasitism.</title>
        <authorList>
            <person name="Dieterich C."/>
            <person name="Clifton S.W."/>
            <person name="Schuster L.N."/>
            <person name="Chinwalla A."/>
            <person name="Delehaunty K."/>
            <person name="Dinkelacker I."/>
            <person name="Fulton L."/>
            <person name="Fulton R."/>
            <person name="Godfrey J."/>
            <person name="Minx P."/>
            <person name="Mitreva M."/>
            <person name="Roeseler W."/>
            <person name="Tian H."/>
            <person name="Witte H."/>
            <person name="Yang S.P."/>
            <person name="Wilson R.K."/>
            <person name="Sommer R.J."/>
        </authorList>
    </citation>
    <scope>NUCLEOTIDE SEQUENCE [LARGE SCALE GENOMIC DNA]</scope>
    <source>
        <strain evidence="3">PS312</strain>
    </source>
</reference>
<reference evidence="2" key="2">
    <citation type="submission" date="2022-06" db="UniProtKB">
        <authorList>
            <consortium name="EnsemblMetazoa"/>
        </authorList>
    </citation>
    <scope>IDENTIFICATION</scope>
    <source>
        <strain evidence="2">PS312</strain>
    </source>
</reference>
<evidence type="ECO:0000256" key="1">
    <source>
        <dbReference type="SAM" id="MobiDB-lite"/>
    </source>
</evidence>
<feature type="compositionally biased region" description="Gly residues" evidence="1">
    <location>
        <begin position="495"/>
        <end position="504"/>
    </location>
</feature>
<dbReference type="InterPro" id="IPR019844">
    <property type="entry name" value="CSD_CS"/>
</dbReference>
<dbReference type="InterPro" id="IPR012340">
    <property type="entry name" value="NA-bd_OB-fold"/>
</dbReference>
<evidence type="ECO:0000313" key="2">
    <source>
        <dbReference type="EnsemblMetazoa" id="PPA21345.1"/>
    </source>
</evidence>
<dbReference type="PROSITE" id="PS00352">
    <property type="entry name" value="CSD_1"/>
    <property type="match status" value="1"/>
</dbReference>
<feature type="compositionally biased region" description="Basic residues" evidence="1">
    <location>
        <begin position="431"/>
        <end position="443"/>
    </location>
</feature>
<feature type="compositionally biased region" description="Basic residues" evidence="1">
    <location>
        <begin position="532"/>
        <end position="545"/>
    </location>
</feature>
<dbReference type="PANTHER" id="PTHR11544">
    <property type="entry name" value="COLD SHOCK DOMAIN CONTAINING PROTEINS"/>
    <property type="match status" value="1"/>
</dbReference>
<dbReference type="Pfam" id="PF02214">
    <property type="entry name" value="BTB_2"/>
    <property type="match status" value="1"/>
</dbReference>
<dbReference type="AlphaFoldDB" id="A0A2A6B6U3"/>
<dbReference type="Gene3D" id="2.40.50.140">
    <property type="entry name" value="Nucleic acid-binding proteins"/>
    <property type="match status" value="1"/>
</dbReference>
<dbReference type="SUPFAM" id="SSF54695">
    <property type="entry name" value="POZ domain"/>
    <property type="match status" value="1"/>
</dbReference>
<feature type="compositionally biased region" description="Basic residues" evidence="1">
    <location>
        <begin position="473"/>
        <end position="494"/>
    </location>
</feature>
<dbReference type="FunFam" id="2.40.50.140:FF:000274">
    <property type="entry name" value="Mitochondrial RNA binding protein"/>
    <property type="match status" value="1"/>
</dbReference>
<feature type="region of interest" description="Disordered" evidence="1">
    <location>
        <begin position="260"/>
        <end position="317"/>
    </location>
</feature>
<organism evidence="2 3">
    <name type="scientific">Pristionchus pacificus</name>
    <name type="common">Parasitic nematode worm</name>
    <dbReference type="NCBI Taxonomy" id="54126"/>
    <lineage>
        <taxon>Eukaryota</taxon>
        <taxon>Metazoa</taxon>
        <taxon>Ecdysozoa</taxon>
        <taxon>Nematoda</taxon>
        <taxon>Chromadorea</taxon>
        <taxon>Rhabditida</taxon>
        <taxon>Rhabditina</taxon>
        <taxon>Diplogasteromorpha</taxon>
        <taxon>Diplogasteroidea</taxon>
        <taxon>Neodiplogasteridae</taxon>
        <taxon>Pristionchus</taxon>
    </lineage>
</organism>
<dbReference type="Gene3D" id="3.30.710.10">
    <property type="entry name" value="Potassium Channel Kv1.1, Chain A"/>
    <property type="match status" value="1"/>
</dbReference>
<accession>A0A2A6B6U3</accession>
<keyword evidence="3" id="KW-1185">Reference proteome</keyword>
<dbReference type="GO" id="GO:0051260">
    <property type="term" value="P:protein homooligomerization"/>
    <property type="evidence" value="ECO:0007669"/>
    <property type="project" value="InterPro"/>
</dbReference>
<feature type="compositionally biased region" description="Gly residues" evidence="1">
    <location>
        <begin position="546"/>
        <end position="557"/>
    </location>
</feature>
<accession>A0A8R1UDU7</accession>
<dbReference type="Pfam" id="PF00313">
    <property type="entry name" value="CSD"/>
    <property type="match status" value="1"/>
</dbReference>
<dbReference type="SUPFAM" id="SSF50249">
    <property type="entry name" value="Nucleic acid-binding proteins"/>
    <property type="match status" value="1"/>
</dbReference>
<dbReference type="Proteomes" id="UP000005239">
    <property type="component" value="Unassembled WGS sequence"/>
</dbReference>
<dbReference type="InterPro" id="IPR000210">
    <property type="entry name" value="BTB/POZ_dom"/>
</dbReference>
<feature type="region of interest" description="Disordered" evidence="1">
    <location>
        <begin position="403"/>
        <end position="563"/>
    </location>
</feature>
<evidence type="ECO:0000313" key="3">
    <source>
        <dbReference type="Proteomes" id="UP000005239"/>
    </source>
</evidence>
<dbReference type="EnsemblMetazoa" id="PPA21345.1">
    <property type="protein sequence ID" value="PPA21345.1"/>
    <property type="gene ID" value="WBGene00110899"/>
</dbReference>
<sequence length="563" mass="62347">MDRSTTSSIASTKAINDGRVRLNIGGQVFETTKFTLKRIPETVLSTVVESRWSPDGSTEIFIDRDPTHFTRILNFLRDGDSFILPKDEDLVEEIRKEAQFYQIQDLLNICIAALAPLTVGDTVTWRPEAIELYWRSFVRYSVDDSLSLPFIYERNNHTFARCIGCEEIQDPKGTYIFEINYQDWEPMRHHMLSMHGEVTQLMGDNCCVIVWDNGQTIHLPNSAIRKVFPSIIDCSHCSARPSKLWWLCFHRYSARPRNIQPKITVGPSHHTPYNHKMSKTEETKEEKPVTPPAEEKKEETKPVVAEASKAEEASKPVAEAVPAAAATPAAPPAVERPVIKKGVKGTVKWFNVKNGYGFINREDTNEDIFVHQTAITNNNPKKYLRSLGDGEEVLFDVVEGSKGAEASNVTGPEGEPVQGSKYALDVEQVRTRRRTRGGRPRRPTRGEEGEGGNGGERREEESTERDGEEQGSNRRRGGRGRGRGGRGRGGRGRGPRQGGESGGEQGDEQSGGEQSAPRERREPREDGGAPRRGGRGNGRPRRGGRGRGGAGAGGPPQGGESQA</sequence>
<dbReference type="InterPro" id="IPR050181">
    <property type="entry name" value="Cold_shock_domain"/>
</dbReference>
<dbReference type="InterPro" id="IPR011333">
    <property type="entry name" value="SKP1/BTB/POZ_sf"/>
</dbReference>
<proteinExistence type="predicted"/>
<protein>
    <submittedName>
        <fullName evidence="2">CSD domain-containing protein</fullName>
    </submittedName>
</protein>
<dbReference type="PRINTS" id="PR00050">
    <property type="entry name" value="COLDSHOCK"/>
</dbReference>
<feature type="compositionally biased region" description="Basic and acidic residues" evidence="1">
    <location>
        <begin position="278"/>
        <end position="301"/>
    </location>
</feature>
<dbReference type="SMART" id="SM00357">
    <property type="entry name" value="CSP"/>
    <property type="match status" value="1"/>
</dbReference>
<name>A0A2A6B6U3_PRIPA</name>
<dbReference type="InterPro" id="IPR002059">
    <property type="entry name" value="CSP_DNA-bd"/>
</dbReference>
<dbReference type="InterPro" id="IPR011129">
    <property type="entry name" value="CSD"/>
</dbReference>
<gene>
    <name evidence="2" type="primary">WBGene00110899</name>
</gene>
<dbReference type="PROSITE" id="PS51857">
    <property type="entry name" value="CSD_2"/>
    <property type="match status" value="1"/>
</dbReference>
<dbReference type="InterPro" id="IPR003131">
    <property type="entry name" value="T1-type_BTB"/>
</dbReference>
<feature type="compositionally biased region" description="Basic and acidic residues" evidence="1">
    <location>
        <begin position="516"/>
        <end position="529"/>
    </location>
</feature>
<dbReference type="CDD" id="cd18316">
    <property type="entry name" value="BTB_POZ_KCTD-like"/>
    <property type="match status" value="1"/>
</dbReference>
<dbReference type="SMART" id="SM00225">
    <property type="entry name" value="BTB"/>
    <property type="match status" value="1"/>
</dbReference>
<dbReference type="CDD" id="cd04458">
    <property type="entry name" value="CSP_CDS"/>
    <property type="match status" value="1"/>
</dbReference>
<dbReference type="GO" id="GO:0003676">
    <property type="term" value="F:nucleic acid binding"/>
    <property type="evidence" value="ECO:0007669"/>
    <property type="project" value="InterPro"/>
</dbReference>